<organism evidence="1 2">
    <name type="scientific">Portunus trituberculatus</name>
    <name type="common">Swimming crab</name>
    <name type="synonym">Neptunus trituberculatus</name>
    <dbReference type="NCBI Taxonomy" id="210409"/>
    <lineage>
        <taxon>Eukaryota</taxon>
        <taxon>Metazoa</taxon>
        <taxon>Ecdysozoa</taxon>
        <taxon>Arthropoda</taxon>
        <taxon>Crustacea</taxon>
        <taxon>Multicrustacea</taxon>
        <taxon>Malacostraca</taxon>
        <taxon>Eumalacostraca</taxon>
        <taxon>Eucarida</taxon>
        <taxon>Decapoda</taxon>
        <taxon>Pleocyemata</taxon>
        <taxon>Brachyura</taxon>
        <taxon>Eubrachyura</taxon>
        <taxon>Portunoidea</taxon>
        <taxon>Portunidae</taxon>
        <taxon>Portuninae</taxon>
        <taxon>Portunus</taxon>
    </lineage>
</organism>
<reference evidence="1 2" key="1">
    <citation type="submission" date="2019-05" db="EMBL/GenBank/DDBJ databases">
        <title>Another draft genome of Portunus trituberculatus and its Hox gene families provides insights of decapod evolution.</title>
        <authorList>
            <person name="Jeong J.-H."/>
            <person name="Song I."/>
            <person name="Kim S."/>
            <person name="Choi T."/>
            <person name="Kim D."/>
            <person name="Ryu S."/>
            <person name="Kim W."/>
        </authorList>
    </citation>
    <scope>NUCLEOTIDE SEQUENCE [LARGE SCALE GENOMIC DNA]</scope>
    <source>
        <tissue evidence="1">Muscle</tissue>
    </source>
</reference>
<dbReference type="EMBL" id="VSRR010025627">
    <property type="protein sequence ID" value="MPC67004.1"/>
    <property type="molecule type" value="Genomic_DNA"/>
</dbReference>
<dbReference type="AlphaFoldDB" id="A0A5B7HEB4"/>
<proteinExistence type="predicted"/>
<gene>
    <name evidence="1" type="ORF">E2C01_061164</name>
</gene>
<keyword evidence="2" id="KW-1185">Reference proteome</keyword>
<comment type="caution">
    <text evidence="1">The sequence shown here is derived from an EMBL/GenBank/DDBJ whole genome shotgun (WGS) entry which is preliminary data.</text>
</comment>
<protein>
    <submittedName>
        <fullName evidence="1">Uncharacterized protein</fullName>
    </submittedName>
</protein>
<accession>A0A5B7HEB4</accession>
<evidence type="ECO:0000313" key="2">
    <source>
        <dbReference type="Proteomes" id="UP000324222"/>
    </source>
</evidence>
<sequence>MRLRYHEALLLASTPPTMRLQYHEALLLASTPPTTRLCYWPRLRPFRVYDERLVLRPGQTPAHHLLVHTSSLFELVPRLTGRTASLGSCCFSSYLHLPPLSFPYCTPASGFHLLACY</sequence>
<evidence type="ECO:0000313" key="1">
    <source>
        <dbReference type="EMBL" id="MPC67004.1"/>
    </source>
</evidence>
<dbReference type="Proteomes" id="UP000324222">
    <property type="component" value="Unassembled WGS sequence"/>
</dbReference>
<name>A0A5B7HEB4_PORTR</name>